<dbReference type="InterPro" id="IPR013087">
    <property type="entry name" value="Znf_C2H2_type"/>
</dbReference>
<dbReference type="InterPro" id="IPR059009">
    <property type="entry name" value="Znf_C2H2_17_1st"/>
</dbReference>
<evidence type="ECO:0000259" key="2">
    <source>
        <dbReference type="SMART" id="SM00355"/>
    </source>
</evidence>
<keyword evidence="4" id="KW-1185">Reference proteome</keyword>
<dbReference type="Proteomes" id="UP000799440">
    <property type="component" value="Unassembled WGS sequence"/>
</dbReference>
<gene>
    <name evidence="3" type="ORF">M011DRAFT_471349</name>
</gene>
<dbReference type="Pfam" id="PF26176">
    <property type="entry name" value="zf_C2H2_17_2"/>
    <property type="match status" value="1"/>
</dbReference>
<feature type="compositionally biased region" description="Basic and acidic residues" evidence="1">
    <location>
        <begin position="109"/>
        <end position="119"/>
    </location>
</feature>
<dbReference type="Pfam" id="PF26177">
    <property type="entry name" value="zf_C2H2_17_1st"/>
    <property type="match status" value="1"/>
</dbReference>
<reference evidence="3" key="1">
    <citation type="journal article" date="2020" name="Stud. Mycol.">
        <title>101 Dothideomycetes genomes: a test case for predicting lifestyles and emergence of pathogens.</title>
        <authorList>
            <person name="Haridas S."/>
            <person name="Albert R."/>
            <person name="Binder M."/>
            <person name="Bloem J."/>
            <person name="Labutti K."/>
            <person name="Salamov A."/>
            <person name="Andreopoulos B."/>
            <person name="Baker S."/>
            <person name="Barry K."/>
            <person name="Bills G."/>
            <person name="Bluhm B."/>
            <person name="Cannon C."/>
            <person name="Castanera R."/>
            <person name="Culley D."/>
            <person name="Daum C."/>
            <person name="Ezra D."/>
            <person name="Gonzalez J."/>
            <person name="Henrissat B."/>
            <person name="Kuo A."/>
            <person name="Liang C."/>
            <person name="Lipzen A."/>
            <person name="Lutzoni F."/>
            <person name="Magnuson J."/>
            <person name="Mondo S."/>
            <person name="Nolan M."/>
            <person name="Ohm R."/>
            <person name="Pangilinan J."/>
            <person name="Park H.-J."/>
            <person name="Ramirez L."/>
            <person name="Alfaro M."/>
            <person name="Sun H."/>
            <person name="Tritt A."/>
            <person name="Yoshinaga Y."/>
            <person name="Zwiers L.-H."/>
            <person name="Turgeon B."/>
            <person name="Goodwin S."/>
            <person name="Spatafora J."/>
            <person name="Crous P."/>
            <person name="Grigoriev I."/>
        </authorList>
    </citation>
    <scope>NUCLEOTIDE SEQUENCE</scope>
    <source>
        <strain evidence="3">CBS 119925</strain>
    </source>
</reference>
<dbReference type="AlphaFoldDB" id="A0A6A6V0Z8"/>
<evidence type="ECO:0000313" key="4">
    <source>
        <dbReference type="Proteomes" id="UP000799440"/>
    </source>
</evidence>
<dbReference type="OrthoDB" id="3795794at2759"/>
<sequence>MLTPSSKYVDSHLKPFRCNKKNCVGVQFSSTACLLRHEREAHGMHGHGSRPHLCHFRECDRSEPGNGFPRRYNLFDHMRRVHDYACPTTVPSPPGQQAARKGASRKRKATGDDSGERPTKAMKPTPQQQLQAKRGQLQAAFLTKKQNLINMLANLTGPSDLSDELQLAKEVFSLHEISTEFKKTTGG</sequence>
<dbReference type="SMART" id="SM00355">
    <property type="entry name" value="ZnF_C2H2"/>
    <property type="match status" value="2"/>
</dbReference>
<evidence type="ECO:0000313" key="3">
    <source>
        <dbReference type="EMBL" id="KAF2743404.1"/>
    </source>
</evidence>
<name>A0A6A6V0Z8_9PLEO</name>
<dbReference type="EMBL" id="MU006597">
    <property type="protein sequence ID" value="KAF2743404.1"/>
    <property type="molecule type" value="Genomic_DNA"/>
</dbReference>
<evidence type="ECO:0000256" key="1">
    <source>
        <dbReference type="SAM" id="MobiDB-lite"/>
    </source>
</evidence>
<feature type="domain" description="C2H2-type" evidence="2">
    <location>
        <begin position="52"/>
        <end position="82"/>
    </location>
</feature>
<feature type="domain" description="C2H2-type" evidence="2">
    <location>
        <begin position="16"/>
        <end position="42"/>
    </location>
</feature>
<dbReference type="Gene3D" id="3.30.160.60">
    <property type="entry name" value="Classic Zinc Finger"/>
    <property type="match status" value="1"/>
</dbReference>
<dbReference type="InterPro" id="IPR059095">
    <property type="entry name" value="Znf_C2H2_17_2nd"/>
</dbReference>
<proteinExistence type="predicted"/>
<organism evidence="3 4">
    <name type="scientific">Sporormia fimetaria CBS 119925</name>
    <dbReference type="NCBI Taxonomy" id="1340428"/>
    <lineage>
        <taxon>Eukaryota</taxon>
        <taxon>Fungi</taxon>
        <taxon>Dikarya</taxon>
        <taxon>Ascomycota</taxon>
        <taxon>Pezizomycotina</taxon>
        <taxon>Dothideomycetes</taxon>
        <taxon>Pleosporomycetidae</taxon>
        <taxon>Pleosporales</taxon>
        <taxon>Sporormiaceae</taxon>
        <taxon>Sporormia</taxon>
    </lineage>
</organism>
<dbReference type="PROSITE" id="PS51257">
    <property type="entry name" value="PROKAR_LIPOPROTEIN"/>
    <property type="match status" value="1"/>
</dbReference>
<accession>A0A6A6V0Z8</accession>
<protein>
    <recommendedName>
        <fullName evidence="2">C2H2-type domain-containing protein</fullName>
    </recommendedName>
</protein>
<feature type="region of interest" description="Disordered" evidence="1">
    <location>
        <begin position="85"/>
        <end position="135"/>
    </location>
</feature>